<organism evidence="1">
    <name type="scientific">marine sediment metagenome</name>
    <dbReference type="NCBI Taxonomy" id="412755"/>
    <lineage>
        <taxon>unclassified sequences</taxon>
        <taxon>metagenomes</taxon>
        <taxon>ecological metagenomes</taxon>
    </lineage>
</organism>
<name>X0X543_9ZZZZ</name>
<protein>
    <submittedName>
        <fullName evidence="1">Uncharacterized protein</fullName>
    </submittedName>
</protein>
<feature type="non-terminal residue" evidence="1">
    <location>
        <position position="1"/>
    </location>
</feature>
<dbReference type="EMBL" id="BARS01040678">
    <property type="protein sequence ID" value="GAG38359.1"/>
    <property type="molecule type" value="Genomic_DNA"/>
</dbReference>
<dbReference type="AlphaFoldDB" id="X0X543"/>
<comment type="caution">
    <text evidence="1">The sequence shown here is derived from an EMBL/GenBank/DDBJ whole genome shotgun (WGS) entry which is preliminary data.</text>
</comment>
<gene>
    <name evidence="1" type="ORF">S01H1_61978</name>
</gene>
<sequence>PCPTGATITPFECPIHGFAKHVAGNMQAQGYLARARHALVATKEAAVMEFRAVAENRILNFDKALAGRALDGHRLDAAVALVERLKLGLGSNLSGLSEDARIIALDWSSAIAEGGETVGVKTAASRPSNMVLAHPIATRA</sequence>
<proteinExistence type="predicted"/>
<accession>X0X543</accession>
<reference evidence="1" key="1">
    <citation type="journal article" date="2014" name="Front. Microbiol.">
        <title>High frequency of phylogenetically diverse reductive dehalogenase-homologous genes in deep subseafloor sedimentary metagenomes.</title>
        <authorList>
            <person name="Kawai M."/>
            <person name="Futagami T."/>
            <person name="Toyoda A."/>
            <person name="Takaki Y."/>
            <person name="Nishi S."/>
            <person name="Hori S."/>
            <person name="Arai W."/>
            <person name="Tsubouchi T."/>
            <person name="Morono Y."/>
            <person name="Uchiyama I."/>
            <person name="Ito T."/>
            <person name="Fujiyama A."/>
            <person name="Inagaki F."/>
            <person name="Takami H."/>
        </authorList>
    </citation>
    <scope>NUCLEOTIDE SEQUENCE</scope>
    <source>
        <strain evidence="1">Expedition CK06-06</strain>
    </source>
</reference>
<evidence type="ECO:0000313" key="1">
    <source>
        <dbReference type="EMBL" id="GAG38359.1"/>
    </source>
</evidence>